<organism evidence="1">
    <name type="scientific">Trichuris suis</name>
    <name type="common">pig whipworm</name>
    <dbReference type="NCBI Taxonomy" id="68888"/>
    <lineage>
        <taxon>Eukaryota</taxon>
        <taxon>Metazoa</taxon>
        <taxon>Ecdysozoa</taxon>
        <taxon>Nematoda</taxon>
        <taxon>Enoplea</taxon>
        <taxon>Dorylaimia</taxon>
        <taxon>Trichinellida</taxon>
        <taxon>Trichuridae</taxon>
        <taxon>Trichuris</taxon>
    </lineage>
</organism>
<protein>
    <submittedName>
        <fullName evidence="1">Uncharacterized protein</fullName>
    </submittedName>
</protein>
<accession>A0A085NQI0</accession>
<reference evidence="1" key="1">
    <citation type="journal article" date="2014" name="Nat. Genet.">
        <title>Genome and transcriptome of the porcine whipworm Trichuris suis.</title>
        <authorList>
            <person name="Jex A.R."/>
            <person name="Nejsum P."/>
            <person name="Schwarz E.M."/>
            <person name="Hu L."/>
            <person name="Young N.D."/>
            <person name="Hall R.S."/>
            <person name="Korhonen P.K."/>
            <person name="Liao S."/>
            <person name="Thamsborg S."/>
            <person name="Xia J."/>
            <person name="Xu P."/>
            <person name="Wang S."/>
            <person name="Scheerlinck J.P."/>
            <person name="Hofmann A."/>
            <person name="Sternberg P.W."/>
            <person name="Wang J."/>
            <person name="Gasser R.B."/>
        </authorList>
    </citation>
    <scope>NUCLEOTIDE SEQUENCE [LARGE SCALE GENOMIC DNA]</scope>
    <source>
        <strain evidence="1">DCEP-RM93F</strain>
    </source>
</reference>
<name>A0A085NQI0_9BILA</name>
<dbReference type="AlphaFoldDB" id="A0A085NQI0"/>
<sequence length="133" mass="14971">MTYQKSKMTASDPAKRHQHYMDLNDAAFHSILASAEGVELINLVSVASQSIILQPKESPKGKTEKISNRQTMMFNKTPYQSPGNYHVATNARDFSVEAFETSDHTLSTNGVHFCSTETHPEVSCTLRFHREPR</sequence>
<dbReference type="Proteomes" id="UP000030758">
    <property type="component" value="Unassembled WGS sequence"/>
</dbReference>
<dbReference type="EMBL" id="KL367481">
    <property type="protein sequence ID" value="KFD71726.1"/>
    <property type="molecule type" value="Genomic_DNA"/>
</dbReference>
<proteinExistence type="predicted"/>
<evidence type="ECO:0000313" key="1">
    <source>
        <dbReference type="EMBL" id="KFD71726.1"/>
    </source>
</evidence>
<gene>
    <name evidence="1" type="ORF">M514_04290</name>
</gene>